<evidence type="ECO:0000313" key="10">
    <source>
        <dbReference type="Proteomes" id="UP000789845"/>
    </source>
</evidence>
<evidence type="ECO:0000256" key="6">
    <source>
        <dbReference type="ARBA" id="ARBA00022989"/>
    </source>
</evidence>
<protein>
    <submittedName>
        <fullName evidence="9">Rod shape-determining protein MreD</fullName>
    </submittedName>
</protein>
<evidence type="ECO:0000256" key="8">
    <source>
        <dbReference type="SAM" id="Phobius"/>
    </source>
</evidence>
<gene>
    <name evidence="9" type="primary">mreD</name>
    <name evidence="9" type="ORF">NEOCIP111885_01631</name>
</gene>
<dbReference type="GO" id="GO:0005886">
    <property type="term" value="C:plasma membrane"/>
    <property type="evidence" value="ECO:0007669"/>
    <property type="project" value="UniProtKB-SubCell"/>
</dbReference>
<keyword evidence="7 8" id="KW-0472">Membrane</keyword>
<sequence>MIRFLPFAIFILLFILESLFVELFPVRFLTDGHILVPRFLLAGILLLTIYGTKKQGIWYGLLFGLTFDIVYTEVIGIYLFMFPLTAYFVSKLMKILQTNIIISTLVVLLGIAVLEVLVYEMNYLIHITGMPFLQFVNLRLLPTLIINFIFLIIFVYPLKKQFEKISEQIA</sequence>
<dbReference type="InterPro" id="IPR007227">
    <property type="entry name" value="Cell_shape_determining_MreD"/>
</dbReference>
<dbReference type="RefSeq" id="WP_230496197.1">
    <property type="nucleotide sequence ID" value="NZ_CAKJTG010000008.1"/>
</dbReference>
<feature type="transmembrane region" description="Helical" evidence="8">
    <location>
        <begin position="33"/>
        <end position="50"/>
    </location>
</feature>
<evidence type="ECO:0000256" key="7">
    <source>
        <dbReference type="ARBA" id="ARBA00023136"/>
    </source>
</evidence>
<evidence type="ECO:0000256" key="2">
    <source>
        <dbReference type="ARBA" id="ARBA00007776"/>
    </source>
</evidence>
<keyword evidence="10" id="KW-1185">Reference proteome</keyword>
<comment type="subcellular location">
    <subcellularLocation>
        <location evidence="1">Cell membrane</location>
        <topology evidence="1">Multi-pass membrane protein</topology>
    </subcellularLocation>
</comment>
<keyword evidence="5" id="KW-0133">Cell shape</keyword>
<reference evidence="9" key="1">
    <citation type="submission" date="2021-10" db="EMBL/GenBank/DDBJ databases">
        <authorList>
            <person name="Criscuolo A."/>
        </authorList>
    </citation>
    <scope>NUCLEOTIDE SEQUENCE</scope>
    <source>
        <strain evidence="9">CIP111885</strain>
    </source>
</reference>
<feature type="transmembrane region" description="Helical" evidence="8">
    <location>
        <begin position="100"/>
        <end position="119"/>
    </location>
</feature>
<dbReference type="AlphaFoldDB" id="A0A9C7G8K1"/>
<feature type="transmembrane region" description="Helical" evidence="8">
    <location>
        <begin position="57"/>
        <end position="80"/>
    </location>
</feature>
<organism evidence="9 10">
    <name type="scientific">Pseudoneobacillus rhizosphaerae</name>
    <dbReference type="NCBI Taxonomy" id="2880968"/>
    <lineage>
        <taxon>Bacteria</taxon>
        <taxon>Bacillati</taxon>
        <taxon>Bacillota</taxon>
        <taxon>Bacilli</taxon>
        <taxon>Bacillales</taxon>
        <taxon>Bacillaceae</taxon>
        <taxon>Pseudoneobacillus</taxon>
    </lineage>
</organism>
<feature type="transmembrane region" description="Helical" evidence="8">
    <location>
        <begin position="140"/>
        <end position="158"/>
    </location>
</feature>
<name>A0A9C7G8K1_9BACI</name>
<evidence type="ECO:0000313" key="9">
    <source>
        <dbReference type="EMBL" id="CAG9607939.1"/>
    </source>
</evidence>
<comment type="caution">
    <text evidence="9">The sequence shown here is derived from an EMBL/GenBank/DDBJ whole genome shotgun (WGS) entry which is preliminary data.</text>
</comment>
<accession>A0A9C7G8K1</accession>
<keyword evidence="6 8" id="KW-1133">Transmembrane helix</keyword>
<proteinExistence type="inferred from homology"/>
<dbReference type="Proteomes" id="UP000789845">
    <property type="component" value="Unassembled WGS sequence"/>
</dbReference>
<evidence type="ECO:0000256" key="1">
    <source>
        <dbReference type="ARBA" id="ARBA00004651"/>
    </source>
</evidence>
<dbReference type="Pfam" id="PF04093">
    <property type="entry name" value="MreD"/>
    <property type="match status" value="1"/>
</dbReference>
<evidence type="ECO:0000256" key="4">
    <source>
        <dbReference type="ARBA" id="ARBA00022692"/>
    </source>
</evidence>
<evidence type="ECO:0000256" key="5">
    <source>
        <dbReference type="ARBA" id="ARBA00022960"/>
    </source>
</evidence>
<comment type="similarity">
    <text evidence="2">Belongs to the MreD family.</text>
</comment>
<dbReference type="NCBIfam" id="TIGR03426">
    <property type="entry name" value="shape_MreD"/>
    <property type="match status" value="1"/>
</dbReference>
<keyword evidence="4 8" id="KW-0812">Transmembrane</keyword>
<keyword evidence="3" id="KW-1003">Cell membrane</keyword>
<dbReference type="EMBL" id="CAKJTG010000008">
    <property type="protein sequence ID" value="CAG9607939.1"/>
    <property type="molecule type" value="Genomic_DNA"/>
</dbReference>
<dbReference type="GO" id="GO:0008360">
    <property type="term" value="P:regulation of cell shape"/>
    <property type="evidence" value="ECO:0007669"/>
    <property type="project" value="UniProtKB-KW"/>
</dbReference>
<evidence type="ECO:0000256" key="3">
    <source>
        <dbReference type="ARBA" id="ARBA00022475"/>
    </source>
</evidence>